<name>A0A2T7FU72_9RHOB</name>
<dbReference type="FunFam" id="3.40.50.720:FF:000084">
    <property type="entry name" value="Short-chain dehydrogenase reductase"/>
    <property type="match status" value="1"/>
</dbReference>
<dbReference type="PROSITE" id="PS00061">
    <property type="entry name" value="ADH_SHORT"/>
    <property type="match status" value="1"/>
</dbReference>
<reference evidence="3 4" key="1">
    <citation type="submission" date="2018-04" db="EMBL/GenBank/DDBJ databases">
        <title>Pelagivirga bohaiensis gen. nov., sp. nov., a bacterium isolated from the Bohai Sea.</title>
        <authorList>
            <person name="Ji X."/>
        </authorList>
    </citation>
    <scope>NUCLEOTIDE SEQUENCE [LARGE SCALE GENOMIC DNA]</scope>
    <source>
        <strain evidence="3 4">BH-SD16</strain>
    </source>
</reference>
<feature type="domain" description="Ketoreductase" evidence="2">
    <location>
        <begin position="12"/>
        <end position="192"/>
    </location>
</feature>
<dbReference type="EMBL" id="QCYG01000008">
    <property type="protein sequence ID" value="PVA05715.1"/>
    <property type="molecule type" value="Genomic_DNA"/>
</dbReference>
<comment type="caution">
    <text evidence="3">The sequence shown here is derived from an EMBL/GenBank/DDBJ whole genome shotgun (WGS) entry which is preliminary data.</text>
</comment>
<proteinExistence type="inferred from homology"/>
<dbReference type="PRINTS" id="PR00080">
    <property type="entry name" value="SDRFAMILY"/>
</dbReference>
<gene>
    <name evidence="3" type="ORF">DC363_12865</name>
</gene>
<evidence type="ECO:0000256" key="1">
    <source>
        <dbReference type="ARBA" id="ARBA00006484"/>
    </source>
</evidence>
<dbReference type="SUPFAM" id="SSF51735">
    <property type="entry name" value="NAD(P)-binding Rossmann-fold domains"/>
    <property type="match status" value="1"/>
</dbReference>
<dbReference type="AlphaFoldDB" id="A0A2T7FU72"/>
<evidence type="ECO:0000313" key="3">
    <source>
        <dbReference type="EMBL" id="PVA05715.1"/>
    </source>
</evidence>
<evidence type="ECO:0000313" key="4">
    <source>
        <dbReference type="Proteomes" id="UP000244817"/>
    </source>
</evidence>
<dbReference type="CDD" id="cd05233">
    <property type="entry name" value="SDR_c"/>
    <property type="match status" value="1"/>
</dbReference>
<comment type="similarity">
    <text evidence="1">Belongs to the short-chain dehydrogenases/reductases (SDR) family.</text>
</comment>
<accession>A0A2T7FU72</accession>
<evidence type="ECO:0000259" key="2">
    <source>
        <dbReference type="SMART" id="SM00822"/>
    </source>
</evidence>
<dbReference type="PANTHER" id="PTHR42760">
    <property type="entry name" value="SHORT-CHAIN DEHYDROGENASES/REDUCTASES FAMILY MEMBER"/>
    <property type="match status" value="1"/>
</dbReference>
<dbReference type="Gene3D" id="3.40.50.720">
    <property type="entry name" value="NAD(P)-binding Rossmann-like Domain"/>
    <property type="match status" value="1"/>
</dbReference>
<dbReference type="Proteomes" id="UP000244817">
    <property type="component" value="Unassembled WGS sequence"/>
</dbReference>
<organism evidence="3 4">
    <name type="scientific">Thalassorhabdomicrobium marinisediminis</name>
    <dbReference type="NCBI Taxonomy" id="2170577"/>
    <lineage>
        <taxon>Bacteria</taxon>
        <taxon>Pseudomonadati</taxon>
        <taxon>Pseudomonadota</taxon>
        <taxon>Alphaproteobacteria</taxon>
        <taxon>Rhodobacterales</taxon>
        <taxon>Paracoccaceae</taxon>
        <taxon>Thalassorhabdomicrobium</taxon>
    </lineage>
</organism>
<dbReference type="InterPro" id="IPR002347">
    <property type="entry name" value="SDR_fam"/>
</dbReference>
<dbReference type="InterPro" id="IPR057326">
    <property type="entry name" value="KR_dom"/>
</dbReference>
<dbReference type="InterPro" id="IPR036291">
    <property type="entry name" value="NAD(P)-bd_dom_sf"/>
</dbReference>
<dbReference type="InterPro" id="IPR020904">
    <property type="entry name" value="Sc_DH/Rdtase_CS"/>
</dbReference>
<sequence length="255" mass="26134">MEGGAMQRFEGKVVLITGAASGIGRAVVRRIAREGAALVLADRDREGLSQTAGSSGSKTVPLLYDAAQPGASADMAERAAEAFGGLDAVINIAGIYRRQHADRITAQHWAQMIQIDLTSVFEICQAALPALESRGGSIINTSSTAGLRGIAYAAHYAAAKAGILGLTQALAAEWAPRGIRANVVVPGRVQTSIASALPPLKDAPSMSRAHDPILPDLTEGVAPEGIAGLYAYLASEDARFVTGAIHVADGGAGLG</sequence>
<protein>
    <recommendedName>
        <fullName evidence="2">Ketoreductase domain-containing protein</fullName>
    </recommendedName>
</protein>
<dbReference type="Pfam" id="PF13561">
    <property type="entry name" value="adh_short_C2"/>
    <property type="match status" value="1"/>
</dbReference>
<keyword evidence="4" id="KW-1185">Reference proteome</keyword>
<dbReference type="GO" id="GO:0016616">
    <property type="term" value="F:oxidoreductase activity, acting on the CH-OH group of donors, NAD or NADP as acceptor"/>
    <property type="evidence" value="ECO:0007669"/>
    <property type="project" value="TreeGrafter"/>
</dbReference>
<dbReference type="PRINTS" id="PR00081">
    <property type="entry name" value="GDHRDH"/>
</dbReference>
<dbReference type="SMART" id="SM00822">
    <property type="entry name" value="PKS_KR"/>
    <property type="match status" value="1"/>
</dbReference>